<keyword evidence="7" id="KW-0175">Coiled coil</keyword>
<reference evidence="9 10" key="1">
    <citation type="submission" date="2020-10" db="EMBL/GenBank/DDBJ databases">
        <authorList>
            <person name="Klimov P.B."/>
            <person name="Dyachkov S.M."/>
            <person name="Chetverikov P.E."/>
        </authorList>
    </citation>
    <scope>NUCLEOTIDE SEQUENCE [LARGE SCALE GENOMIC DNA]</scope>
    <source>
        <strain evidence="9">BMOC 18-1129-001#AD2665</strain>
        <tissue evidence="9">Entire mites</tissue>
    </source>
</reference>
<comment type="function">
    <text evidence="6">Component of the Mediator complex, a coactivator involved in the regulated transcription of nearly all RNA polymerase II-dependent genes. Mediator functions as a bridge to convey information from gene-specific regulatory proteins to the basal RNA polymerase II transcription machinery. Mediator is recruited to promoters by direct interactions with regulatory proteins and serves as a scaffold for the assembly of a functional preinitiation complex with RNA polymerase II and the general transcription factors.</text>
</comment>
<feature type="compositionally biased region" description="Low complexity" evidence="8">
    <location>
        <begin position="234"/>
        <end position="256"/>
    </location>
</feature>
<evidence type="ECO:0000256" key="7">
    <source>
        <dbReference type="SAM" id="Coils"/>
    </source>
</evidence>
<evidence type="ECO:0000256" key="4">
    <source>
        <dbReference type="ARBA" id="ARBA00023163"/>
    </source>
</evidence>
<comment type="subcellular location">
    <subcellularLocation>
        <location evidence="1 6">Nucleus</location>
    </subcellularLocation>
</comment>
<feature type="region of interest" description="Disordered" evidence="8">
    <location>
        <begin position="423"/>
        <end position="460"/>
    </location>
</feature>
<feature type="region of interest" description="Disordered" evidence="8">
    <location>
        <begin position="193"/>
        <end position="273"/>
    </location>
</feature>
<feature type="compositionally biased region" description="Low complexity" evidence="8">
    <location>
        <begin position="387"/>
        <end position="401"/>
    </location>
</feature>
<keyword evidence="3 6" id="KW-0010">Activator</keyword>
<feature type="region of interest" description="Disordered" evidence="8">
    <location>
        <begin position="380"/>
        <end position="401"/>
    </location>
</feature>
<feature type="coiled-coil region" evidence="7">
    <location>
        <begin position="106"/>
        <end position="140"/>
    </location>
</feature>
<comment type="subunit">
    <text evidence="6">Component of the Mediator complex.</text>
</comment>
<feature type="non-terminal residue" evidence="9">
    <location>
        <position position="1"/>
    </location>
</feature>
<keyword evidence="5 6" id="KW-0539">Nucleus</keyword>
<evidence type="ECO:0000256" key="8">
    <source>
        <dbReference type="SAM" id="MobiDB-lite"/>
    </source>
</evidence>
<dbReference type="Gene3D" id="2.30.90.10">
    <property type="entry name" value="Heparin-binding Growth Factor, Midkine, Chain A- C-terminal Domain"/>
    <property type="match status" value="1"/>
</dbReference>
<accession>A0ABQ7S651</accession>
<evidence type="ECO:0000313" key="9">
    <source>
        <dbReference type="EMBL" id="KAG9508899.1"/>
    </source>
</evidence>
<feature type="compositionally biased region" description="Polar residues" evidence="8">
    <location>
        <begin position="214"/>
        <end position="233"/>
    </location>
</feature>
<dbReference type="Gene3D" id="6.10.280.10">
    <property type="entry name" value="Mediator complex, subunit Med21"/>
    <property type="match status" value="1"/>
</dbReference>
<evidence type="ECO:0000313" key="10">
    <source>
        <dbReference type="Proteomes" id="UP000825002"/>
    </source>
</evidence>
<keyword evidence="4 6" id="KW-0804">Transcription</keyword>
<evidence type="ECO:0000256" key="6">
    <source>
        <dbReference type="RuleBase" id="RU366036"/>
    </source>
</evidence>
<comment type="similarity">
    <text evidence="6">Belongs to the Mediator complex subunit 21 family.</text>
</comment>
<comment type="caution">
    <text evidence="9">The sequence shown here is derived from an EMBL/GenBank/DDBJ whole genome shotgun (WGS) entry which is preliminary data.</text>
</comment>
<dbReference type="InterPro" id="IPR037212">
    <property type="entry name" value="Med7/Med21-like"/>
</dbReference>
<dbReference type="InterPro" id="IPR038130">
    <property type="entry name" value="PTN/MK_C_dom_sf"/>
</dbReference>
<dbReference type="Proteomes" id="UP000825002">
    <property type="component" value="Unassembled WGS sequence"/>
</dbReference>
<proteinExistence type="inferred from homology"/>
<evidence type="ECO:0000256" key="3">
    <source>
        <dbReference type="ARBA" id="ARBA00023159"/>
    </source>
</evidence>
<evidence type="ECO:0000256" key="1">
    <source>
        <dbReference type="ARBA" id="ARBA00004123"/>
    </source>
</evidence>
<organism evidence="9 10">
    <name type="scientific">Fragariocoptes setiger</name>
    <dbReference type="NCBI Taxonomy" id="1670756"/>
    <lineage>
        <taxon>Eukaryota</taxon>
        <taxon>Metazoa</taxon>
        <taxon>Ecdysozoa</taxon>
        <taxon>Arthropoda</taxon>
        <taxon>Chelicerata</taxon>
        <taxon>Arachnida</taxon>
        <taxon>Acari</taxon>
        <taxon>Acariformes</taxon>
        <taxon>Trombidiformes</taxon>
        <taxon>Prostigmata</taxon>
        <taxon>Eupodina</taxon>
        <taxon>Eriophyoidea</taxon>
        <taxon>Phytoptidae</taxon>
        <taxon>Fragariocoptes</taxon>
    </lineage>
</organism>
<protein>
    <recommendedName>
        <fullName evidence="6">Mediator of RNA polymerase II transcription subunit 21</fullName>
    </recommendedName>
</protein>
<keyword evidence="2 6" id="KW-0805">Transcription regulation</keyword>
<dbReference type="EMBL" id="JAIFTH010000840">
    <property type="protein sequence ID" value="KAG9508899.1"/>
    <property type="molecule type" value="Genomic_DNA"/>
</dbReference>
<feature type="compositionally biased region" description="Low complexity" evidence="8">
    <location>
        <begin position="435"/>
        <end position="452"/>
    </location>
</feature>
<keyword evidence="10" id="KW-1185">Reference proteome</keyword>
<dbReference type="SUPFAM" id="SSF140718">
    <property type="entry name" value="Mediator hinge subcomplex-like"/>
    <property type="match status" value="1"/>
</dbReference>
<dbReference type="PANTHER" id="PTHR13381">
    <property type="entry name" value="RNA POLYMERASE II HOLOENZYME COMPONENT SRB7"/>
    <property type="match status" value="1"/>
</dbReference>
<gene>
    <name evidence="9" type="primary">med21</name>
    <name evidence="9" type="ORF">GZH46_02595</name>
</gene>
<evidence type="ECO:0000256" key="2">
    <source>
        <dbReference type="ARBA" id="ARBA00023015"/>
    </source>
</evidence>
<name>A0ABQ7S651_9ACAR</name>
<sequence>PKQLVSPLKLSMMTDRLTQLQDAVNQQAEHFCNAIGVLQQFAPLATFVFDSEQQQQQQKPEDRKTPEQDYPQLFASLIAKTAKDIDVLIESLPSNESTPELQASSLARLEDENREAAQKLEEAVNNCEELLEIIRNALHEIAQVQIIYCEIIKTWTLEASQAVETMAQLLGPRLLLALVCALCCVASTGALKSDKQTSEQQSPDTITITTATTSSKNIKQSNPSTATTTIDTQSNQQNIRNNNNSNNKKASRNGNSEKSSRKHSSRVISHLESSEHKIDSLSIHTDNRHRPFKRRYKRIGDCDYEKSEWQDCKSNGMQERILRLQQTNPDDSNYTTASNATTQQQSACDPIKVMTRECRRDWSPCKDGFKQRILELANDEQSLSDSNTTTTTTTFKNNNDNNENKRIELRCEKRKVMTKACGANKNEATKLRRLQNSSKVKKQQQQQKNNPNIKPSDALN</sequence>
<evidence type="ECO:0000256" key="5">
    <source>
        <dbReference type="ARBA" id="ARBA00023242"/>
    </source>
</evidence>
<dbReference type="InterPro" id="IPR021384">
    <property type="entry name" value="Mediator_Med21"/>
</dbReference>
<dbReference type="Pfam" id="PF11221">
    <property type="entry name" value="Med21"/>
    <property type="match status" value="1"/>
</dbReference>
<dbReference type="PANTHER" id="PTHR13381:SF0">
    <property type="entry name" value="MEDIATOR OF RNA POLYMERASE II TRANSCRIPTION SUBUNIT 21"/>
    <property type="match status" value="1"/>
</dbReference>